<feature type="domain" description="Protein kinase" evidence="10">
    <location>
        <begin position="12"/>
        <end position="284"/>
    </location>
</feature>
<evidence type="ECO:0000256" key="1">
    <source>
        <dbReference type="ARBA" id="ARBA00012513"/>
    </source>
</evidence>
<keyword evidence="12" id="KW-1185">Reference proteome</keyword>
<feature type="compositionally biased region" description="Pro residues" evidence="8">
    <location>
        <begin position="375"/>
        <end position="393"/>
    </location>
</feature>
<evidence type="ECO:0000256" key="7">
    <source>
        <dbReference type="PROSITE-ProRule" id="PRU10141"/>
    </source>
</evidence>
<evidence type="ECO:0000256" key="2">
    <source>
        <dbReference type="ARBA" id="ARBA00022527"/>
    </source>
</evidence>
<dbReference type="InterPro" id="IPR008271">
    <property type="entry name" value="Ser/Thr_kinase_AS"/>
</dbReference>
<dbReference type="SUPFAM" id="SSF56112">
    <property type="entry name" value="Protein kinase-like (PK-like)"/>
    <property type="match status" value="1"/>
</dbReference>
<dbReference type="InterPro" id="IPR011009">
    <property type="entry name" value="Kinase-like_dom_sf"/>
</dbReference>
<dbReference type="PANTHER" id="PTHR43289">
    <property type="entry name" value="MITOGEN-ACTIVATED PROTEIN KINASE KINASE KINASE 20-RELATED"/>
    <property type="match status" value="1"/>
</dbReference>
<evidence type="ECO:0000256" key="3">
    <source>
        <dbReference type="ARBA" id="ARBA00022679"/>
    </source>
</evidence>
<feature type="compositionally biased region" description="Low complexity" evidence="8">
    <location>
        <begin position="335"/>
        <end position="358"/>
    </location>
</feature>
<feature type="transmembrane region" description="Helical" evidence="9">
    <location>
        <begin position="309"/>
        <end position="330"/>
    </location>
</feature>
<keyword evidence="4 7" id="KW-0547">Nucleotide-binding</keyword>
<dbReference type="EC" id="2.7.11.1" evidence="1"/>
<dbReference type="Pfam" id="PF00069">
    <property type="entry name" value="Pkinase"/>
    <property type="match status" value="1"/>
</dbReference>
<accession>A0A1I5LZ48</accession>
<evidence type="ECO:0000313" key="12">
    <source>
        <dbReference type="Proteomes" id="UP000198857"/>
    </source>
</evidence>
<dbReference type="InterPro" id="IPR000719">
    <property type="entry name" value="Prot_kinase_dom"/>
</dbReference>
<evidence type="ECO:0000256" key="6">
    <source>
        <dbReference type="ARBA" id="ARBA00022840"/>
    </source>
</evidence>
<dbReference type="EMBL" id="FOWQ01000002">
    <property type="protein sequence ID" value="SFP02532.1"/>
    <property type="molecule type" value="Genomic_DNA"/>
</dbReference>
<keyword evidence="6 7" id="KW-0067">ATP-binding</keyword>
<organism evidence="11 12">
    <name type="scientific">Geodermatophilus dictyosporus</name>
    <dbReference type="NCBI Taxonomy" id="1523247"/>
    <lineage>
        <taxon>Bacteria</taxon>
        <taxon>Bacillati</taxon>
        <taxon>Actinomycetota</taxon>
        <taxon>Actinomycetes</taxon>
        <taxon>Geodermatophilales</taxon>
        <taxon>Geodermatophilaceae</taxon>
        <taxon>Geodermatophilus</taxon>
    </lineage>
</organism>
<dbReference type="PANTHER" id="PTHR43289:SF6">
    <property type="entry name" value="SERINE_THREONINE-PROTEIN KINASE NEKL-3"/>
    <property type="match status" value="1"/>
</dbReference>
<proteinExistence type="predicted"/>
<evidence type="ECO:0000259" key="10">
    <source>
        <dbReference type="PROSITE" id="PS50011"/>
    </source>
</evidence>
<keyword evidence="9" id="KW-0812">Transmembrane</keyword>
<feature type="binding site" evidence="7">
    <location>
        <position position="41"/>
    </location>
    <ligand>
        <name>ATP</name>
        <dbReference type="ChEBI" id="CHEBI:30616"/>
    </ligand>
</feature>
<gene>
    <name evidence="11" type="ORF">SAMN05660464_2004</name>
</gene>
<dbReference type="Gene3D" id="1.10.510.10">
    <property type="entry name" value="Transferase(Phosphotransferase) domain 1"/>
    <property type="match status" value="1"/>
</dbReference>
<dbReference type="GO" id="GO:0004674">
    <property type="term" value="F:protein serine/threonine kinase activity"/>
    <property type="evidence" value="ECO:0007669"/>
    <property type="project" value="UniProtKB-KW"/>
</dbReference>
<keyword evidence="2 11" id="KW-0723">Serine/threonine-protein kinase</keyword>
<evidence type="ECO:0000313" key="11">
    <source>
        <dbReference type="EMBL" id="SFP02532.1"/>
    </source>
</evidence>
<name>A0A1I5LZ48_9ACTN</name>
<dbReference type="PROSITE" id="PS00108">
    <property type="entry name" value="PROTEIN_KINASE_ST"/>
    <property type="match status" value="1"/>
</dbReference>
<evidence type="ECO:0000256" key="9">
    <source>
        <dbReference type="SAM" id="Phobius"/>
    </source>
</evidence>
<keyword evidence="9" id="KW-1133">Transmembrane helix</keyword>
<dbReference type="SMART" id="SM00220">
    <property type="entry name" value="S_TKc"/>
    <property type="match status" value="1"/>
</dbReference>
<evidence type="ECO:0000256" key="8">
    <source>
        <dbReference type="SAM" id="MobiDB-lite"/>
    </source>
</evidence>
<dbReference type="AlphaFoldDB" id="A0A1I5LZ48"/>
<keyword evidence="3" id="KW-0808">Transferase</keyword>
<evidence type="ECO:0000256" key="4">
    <source>
        <dbReference type="ARBA" id="ARBA00022741"/>
    </source>
</evidence>
<dbReference type="STRING" id="1523247.SAMN05660464_2004"/>
<keyword evidence="5 11" id="KW-0418">Kinase</keyword>
<evidence type="ECO:0000256" key="5">
    <source>
        <dbReference type="ARBA" id="ARBA00022777"/>
    </source>
</evidence>
<dbReference type="Gene3D" id="3.30.200.20">
    <property type="entry name" value="Phosphorylase Kinase, domain 1"/>
    <property type="match status" value="1"/>
</dbReference>
<dbReference type="Proteomes" id="UP000198857">
    <property type="component" value="Unassembled WGS sequence"/>
</dbReference>
<dbReference type="GO" id="GO:0005524">
    <property type="term" value="F:ATP binding"/>
    <property type="evidence" value="ECO:0007669"/>
    <property type="project" value="UniProtKB-UniRule"/>
</dbReference>
<keyword evidence="9" id="KW-0472">Membrane</keyword>
<sequence length="495" mass="49679">MRVDGRTLGGRYRLDSVLGRGGMGTVHAATDAVLGRRVAVKVLDLAVADDAGMARFRREAQVLAALEHPFVVTVFDFGVDASAAWLVMPLLPGPDLLTLVNRDGPLPVDDVARHGRQVAEALAAAHGAGIVHRDVKPANLMLAADGSCLLLDLGIARLTDRAGGTSLTGTGLVMGSMPFLAPEVIAGEPAGPAADLYGLGATLFTLLTGRPPFDADGAAVLAQHLHAVAPSAASLRPDTPAALDRLLTRLLDKDPAARPSAAQVAGALAGVLAAAPDRGSSPTLVLPLPAATAPGHPADDGPRRRPVRLLAALGGGVAVLAVAGALWAGWGADPATSTGAPASTSATAAPTTAVASTPAPAPAPSVAPTTTAAPTPSPTPAPAPAPAPVPQPAADPVQTALAGLRATVDGATSSGALTERGLRDVDRRVADIEEAVARGDAEKAGEKAGELEQRLEELQRDERLTADGAVQLAAALGDVRAALGVSGRDDDDEDD</sequence>
<reference evidence="12" key="1">
    <citation type="submission" date="2016-10" db="EMBL/GenBank/DDBJ databases">
        <authorList>
            <person name="Varghese N."/>
            <person name="Submissions S."/>
        </authorList>
    </citation>
    <scope>NUCLEOTIDE SEQUENCE [LARGE SCALE GENOMIC DNA]</scope>
    <source>
        <strain evidence="12">DSM 44208</strain>
    </source>
</reference>
<feature type="region of interest" description="Disordered" evidence="8">
    <location>
        <begin position="335"/>
        <end position="394"/>
    </location>
</feature>
<dbReference type="PROSITE" id="PS00107">
    <property type="entry name" value="PROTEIN_KINASE_ATP"/>
    <property type="match status" value="1"/>
</dbReference>
<dbReference type="InterPro" id="IPR017441">
    <property type="entry name" value="Protein_kinase_ATP_BS"/>
</dbReference>
<dbReference type="RefSeq" id="WP_091108827.1">
    <property type="nucleotide sequence ID" value="NZ_FOWQ01000002.1"/>
</dbReference>
<protein>
    <recommendedName>
        <fullName evidence="1">non-specific serine/threonine protein kinase</fullName>
        <ecNumber evidence="1">2.7.11.1</ecNumber>
    </recommendedName>
</protein>
<dbReference type="CDD" id="cd14014">
    <property type="entry name" value="STKc_PknB_like"/>
    <property type="match status" value="1"/>
</dbReference>
<dbReference type="PROSITE" id="PS50011">
    <property type="entry name" value="PROTEIN_KINASE_DOM"/>
    <property type="match status" value="1"/>
</dbReference>